<feature type="compositionally biased region" description="Basic and acidic residues" evidence="1">
    <location>
        <begin position="908"/>
        <end position="926"/>
    </location>
</feature>
<evidence type="ECO:0000256" key="1">
    <source>
        <dbReference type="SAM" id="MobiDB-lite"/>
    </source>
</evidence>
<evidence type="ECO:0000313" key="2">
    <source>
        <dbReference type="EMBL" id="KER26881.1"/>
    </source>
</evidence>
<feature type="compositionally biased region" description="Low complexity" evidence="1">
    <location>
        <begin position="162"/>
        <end position="173"/>
    </location>
</feature>
<keyword evidence="3" id="KW-1185">Reference proteome</keyword>
<dbReference type="Proteomes" id="UP000054324">
    <property type="component" value="Unassembled WGS sequence"/>
</dbReference>
<feature type="compositionally biased region" description="Polar residues" evidence="1">
    <location>
        <begin position="687"/>
        <end position="710"/>
    </location>
</feature>
<feature type="compositionally biased region" description="Basic and acidic residues" evidence="1">
    <location>
        <begin position="366"/>
        <end position="381"/>
    </location>
</feature>
<dbReference type="EMBL" id="KL596736">
    <property type="protein sequence ID" value="KER26881.1"/>
    <property type="molecule type" value="Genomic_DNA"/>
</dbReference>
<feature type="compositionally biased region" description="Polar residues" evidence="1">
    <location>
        <begin position="869"/>
        <end position="884"/>
    </location>
</feature>
<proteinExistence type="predicted"/>
<feature type="region of interest" description="Disordered" evidence="1">
    <location>
        <begin position="230"/>
        <end position="264"/>
    </location>
</feature>
<feature type="region of interest" description="Disordered" evidence="1">
    <location>
        <begin position="366"/>
        <end position="415"/>
    </location>
</feature>
<feature type="region of interest" description="Disordered" evidence="1">
    <location>
        <begin position="861"/>
        <end position="884"/>
    </location>
</feature>
<organism evidence="2 3">
    <name type="scientific">Opisthorchis viverrini</name>
    <name type="common">Southeast Asian liver fluke</name>
    <dbReference type="NCBI Taxonomy" id="6198"/>
    <lineage>
        <taxon>Eukaryota</taxon>
        <taxon>Metazoa</taxon>
        <taxon>Spiralia</taxon>
        <taxon>Lophotrochozoa</taxon>
        <taxon>Platyhelminthes</taxon>
        <taxon>Trematoda</taxon>
        <taxon>Digenea</taxon>
        <taxon>Opisthorchiida</taxon>
        <taxon>Opisthorchiata</taxon>
        <taxon>Opisthorchiidae</taxon>
        <taxon>Opisthorchis</taxon>
    </lineage>
</organism>
<evidence type="ECO:0000313" key="3">
    <source>
        <dbReference type="Proteomes" id="UP000054324"/>
    </source>
</evidence>
<feature type="region of interest" description="Disordered" evidence="1">
    <location>
        <begin position="992"/>
        <end position="1014"/>
    </location>
</feature>
<feature type="region of interest" description="Disordered" evidence="1">
    <location>
        <begin position="161"/>
        <end position="180"/>
    </location>
</feature>
<dbReference type="AlphaFoldDB" id="A0A074ZIQ3"/>
<feature type="region of interest" description="Disordered" evidence="1">
    <location>
        <begin position="687"/>
        <end position="746"/>
    </location>
</feature>
<dbReference type="CTD" id="20320121"/>
<name>A0A074ZIQ3_OPIVI</name>
<feature type="region of interest" description="Disordered" evidence="1">
    <location>
        <begin position="896"/>
        <end position="957"/>
    </location>
</feature>
<protein>
    <submittedName>
        <fullName evidence="2">Uncharacterized protein</fullName>
    </submittedName>
</protein>
<dbReference type="RefSeq" id="XP_009169350.1">
    <property type="nucleotide sequence ID" value="XM_009171086.1"/>
</dbReference>
<dbReference type="OrthoDB" id="6255265at2759"/>
<accession>A0A074ZIQ3</accession>
<gene>
    <name evidence="2" type="ORF">T265_05939</name>
</gene>
<sequence>MTCATKKYSFQACPVVVARELNNTRIKEVLLNTGCELSVQARVLNPHYQATPWTKGTIVELTGRDEPSIDYCNQLIDVVSPFYTTRKIYHEALSSQKGRSVGGDQKTVPFSYYESASCFSEEVLRTRGCSVPQKQLSGRLKIERLGSSVSIAKHLQERPLLSTVSRSSQHSSSVADPSYSSCSGTLFNQLKRVLTASRPSPVETVHHNKHNVFTTPTVTQKRNVNLSRFAGQSTNFPKPASGEESHQKRSSSRRLAMQPERRNVQVLEQSTPVDTVLTALTRNLQSFKSRVEQPREFVFNPKQNSIGGNVPTGEKTVMIAEKQNRNATGRQPTIRTQYSIHCSSMQKRASVCTRQVGLKNEGTAENEIKEASQKGSDECSNRLEVGPPKVSNSPKHNHTKNADDKTTAPKDDIDDELMVKGDSTSVLGADKFPSNRSVEQCSAKTEHILTEAESDDSRQDFVICGESSCPSAGSTLSSPSCSSPYLGSKLLVDSPENRSIQGFKSTQLALISDASKVHSKNVEAPKRRSGPFVVPSLIYSQQLLLPGGMRHSQLHRQNLSQAALYELVMESGSHAPKQNTLDLRKQVIPTIVPDYPIATLAKGPQQKFSLQFTQTTLTDELNSISSEQDLVKPDSLTQSILEGPASAVTCDLEVSHSRTQIQRQFRRGQAVTKTTRKPANLTLKSNTVSRRMTSNRSSVLTRPIQQSGFRRSNLAGGSGTRSKSETNERVTTQRVSRRPPTKDGTFETTKINRVSRSKSLVFDASKDPVLDAKPYNIIATLRMERDGMQKTDDRFQYSFEDNLKPNTTHAQETKGARAVSAFKEMGGHSPDYSKVQTRIQMSDFQTDVEFTGIIEPSTQLLSSQLGTSATPNSEDNSNVVDGRQTSQASLSMEIVKRGEPMAIVSQSSKEDRKDLGNAKQEVRKPNESQQQVSRSTERSSKIIRKPSTTESIKPDSEKVILNIHDRNIAAGSETLREDTESDSLSILNKQGTTGNEMKVSVRRSRSIGTPTSGDHMLTDHTFHFPLASGLRNDVVDVPSLMRKKVCDDLQPKPSQLSEESATTATPDWEFVKKHFSQRPSALTRIIRKCVPFLCPSVGF</sequence>
<feature type="compositionally biased region" description="Basic and acidic residues" evidence="1">
    <location>
        <begin position="400"/>
        <end position="411"/>
    </location>
</feature>
<dbReference type="KEGG" id="ovi:T265_05939"/>
<dbReference type="GeneID" id="20320121"/>
<reference evidence="2 3" key="1">
    <citation type="submission" date="2013-11" db="EMBL/GenBank/DDBJ databases">
        <title>Opisthorchis viverrini - life in the bile duct.</title>
        <authorList>
            <person name="Young N.D."/>
            <person name="Nagarajan N."/>
            <person name="Lin S.J."/>
            <person name="Korhonen P.K."/>
            <person name="Jex A.R."/>
            <person name="Hall R.S."/>
            <person name="Safavi-Hemami H."/>
            <person name="Kaewkong W."/>
            <person name="Bertrand D."/>
            <person name="Gao S."/>
            <person name="Seet Q."/>
            <person name="Wongkham S."/>
            <person name="Teh B.T."/>
            <person name="Wongkham C."/>
            <person name="Intapan P.M."/>
            <person name="Maleewong W."/>
            <person name="Yang X."/>
            <person name="Hu M."/>
            <person name="Wang Z."/>
            <person name="Hofmann A."/>
            <person name="Sternberg P.W."/>
            <person name="Tan P."/>
            <person name="Wang J."/>
            <person name="Gasser R.B."/>
        </authorList>
    </citation>
    <scope>NUCLEOTIDE SEQUENCE [LARGE SCALE GENOMIC DNA]</scope>
</reference>